<dbReference type="Proteomes" id="UP001054837">
    <property type="component" value="Unassembled WGS sequence"/>
</dbReference>
<comment type="caution">
    <text evidence="1">The sequence shown here is derived from an EMBL/GenBank/DDBJ whole genome shotgun (WGS) entry which is preliminary data.</text>
</comment>
<protein>
    <submittedName>
        <fullName evidence="1">Uncharacterized protein</fullName>
    </submittedName>
</protein>
<organism evidence="1 2">
    <name type="scientific">Caerostris darwini</name>
    <dbReference type="NCBI Taxonomy" id="1538125"/>
    <lineage>
        <taxon>Eukaryota</taxon>
        <taxon>Metazoa</taxon>
        <taxon>Ecdysozoa</taxon>
        <taxon>Arthropoda</taxon>
        <taxon>Chelicerata</taxon>
        <taxon>Arachnida</taxon>
        <taxon>Araneae</taxon>
        <taxon>Araneomorphae</taxon>
        <taxon>Entelegynae</taxon>
        <taxon>Araneoidea</taxon>
        <taxon>Araneidae</taxon>
        <taxon>Caerostris</taxon>
    </lineage>
</organism>
<keyword evidence="2" id="KW-1185">Reference proteome</keyword>
<accession>A0AAV4VX71</accession>
<reference evidence="1 2" key="1">
    <citation type="submission" date="2021-06" db="EMBL/GenBank/DDBJ databases">
        <title>Caerostris darwini draft genome.</title>
        <authorList>
            <person name="Kono N."/>
            <person name="Arakawa K."/>
        </authorList>
    </citation>
    <scope>NUCLEOTIDE SEQUENCE [LARGE SCALE GENOMIC DNA]</scope>
</reference>
<name>A0AAV4VX71_9ARAC</name>
<evidence type="ECO:0000313" key="1">
    <source>
        <dbReference type="EMBL" id="GIY74957.1"/>
    </source>
</evidence>
<evidence type="ECO:0000313" key="2">
    <source>
        <dbReference type="Proteomes" id="UP001054837"/>
    </source>
</evidence>
<dbReference type="EMBL" id="BPLQ01013804">
    <property type="protein sequence ID" value="GIY74957.1"/>
    <property type="molecule type" value="Genomic_DNA"/>
</dbReference>
<sequence length="102" mass="11737">MSDAQYCQTIILLKFGSIAMLTPTMKVDSNGRAETRLYAKRCSQTGMYCIIKCLQIFCWNLVEYGTLQQQQHDTRRKSRSATRGAVVKVARQPRLLRLYGRT</sequence>
<dbReference type="AlphaFoldDB" id="A0AAV4VX71"/>
<proteinExistence type="predicted"/>
<gene>
    <name evidence="1" type="ORF">CDAR_309991</name>
</gene>